<name>A0A5P8PSQ1_9CAUD</name>
<evidence type="ECO:0000313" key="2">
    <source>
        <dbReference type="Proteomes" id="UP000325783"/>
    </source>
</evidence>
<sequence length="107" mass="12138">MAKLQGQLKVLQAQCKGGVSIEFNPQYSNYESIQKYLEDIAMVQNIELSELIDDETLRGITKANELIELHMYPDTPVGSYKLYHWNIGSIVDQAITLLEKDRGVTYG</sequence>
<gene>
    <name evidence="1" type="ORF">VOWphi5012_027</name>
</gene>
<dbReference type="Proteomes" id="UP000325783">
    <property type="component" value="Segment"/>
</dbReference>
<evidence type="ECO:0000313" key="1">
    <source>
        <dbReference type="EMBL" id="QFR59811.1"/>
    </source>
</evidence>
<proteinExistence type="predicted"/>
<dbReference type="EMBL" id="MN584918">
    <property type="protein sequence ID" value="QFR59811.1"/>
    <property type="molecule type" value="Genomic_DNA"/>
</dbReference>
<protein>
    <submittedName>
        <fullName evidence="1">Uncharacterized protein</fullName>
    </submittedName>
</protein>
<organism evidence="1 2">
    <name type="scientific">Vibrio phage phi50-12</name>
    <dbReference type="NCBI Taxonomy" id="2654972"/>
    <lineage>
        <taxon>Viruses</taxon>
        <taxon>Duplodnaviria</taxon>
        <taxon>Heunggongvirae</taxon>
        <taxon>Uroviricota</taxon>
        <taxon>Caudoviricetes</taxon>
        <taxon>Schitoviridae</taxon>
        <taxon>Penintadodekavirus</taxon>
        <taxon>Penintadodekavirus 5012</taxon>
    </lineage>
</organism>
<keyword evidence="2" id="KW-1185">Reference proteome</keyword>
<accession>A0A5P8PSQ1</accession>
<reference evidence="1 2" key="1">
    <citation type="submission" date="2019-10" db="EMBL/GenBank/DDBJ databases">
        <authorList>
            <person name="Lin L.C."/>
        </authorList>
    </citation>
    <scope>NUCLEOTIDE SEQUENCE [LARGE SCALE GENOMIC DNA]</scope>
</reference>